<dbReference type="Proteomes" id="UP000528824">
    <property type="component" value="Unassembled WGS sequence"/>
</dbReference>
<organism evidence="8 9">
    <name type="scientific">Rhizobium lentis</name>
    <dbReference type="NCBI Taxonomy" id="1138194"/>
    <lineage>
        <taxon>Bacteria</taxon>
        <taxon>Pseudomonadati</taxon>
        <taxon>Pseudomonadota</taxon>
        <taxon>Alphaproteobacteria</taxon>
        <taxon>Hyphomicrobiales</taxon>
        <taxon>Rhizobiaceae</taxon>
        <taxon>Rhizobium/Agrobacterium group</taxon>
        <taxon>Rhizobium</taxon>
    </lineage>
</organism>
<dbReference type="GO" id="GO:0009279">
    <property type="term" value="C:cell outer membrane"/>
    <property type="evidence" value="ECO:0007669"/>
    <property type="project" value="UniProtKB-SubCell"/>
</dbReference>
<evidence type="ECO:0000256" key="2">
    <source>
        <dbReference type="ARBA" id="ARBA00008163"/>
    </source>
</evidence>
<evidence type="ECO:0000256" key="7">
    <source>
        <dbReference type="ARBA" id="ARBA00023237"/>
    </source>
</evidence>
<comment type="similarity">
    <text evidence="2">Belongs to the OmpP1/FadL family.</text>
</comment>
<evidence type="ECO:0000256" key="5">
    <source>
        <dbReference type="ARBA" id="ARBA00022729"/>
    </source>
</evidence>
<evidence type="ECO:0000256" key="4">
    <source>
        <dbReference type="ARBA" id="ARBA00022692"/>
    </source>
</evidence>
<dbReference type="PANTHER" id="PTHR35093">
    <property type="entry name" value="OUTER MEMBRANE PROTEIN NMB0088-RELATED"/>
    <property type="match status" value="1"/>
</dbReference>
<keyword evidence="7" id="KW-0998">Cell outer membrane</keyword>
<keyword evidence="5" id="KW-0732">Signal</keyword>
<evidence type="ECO:0000313" key="9">
    <source>
        <dbReference type="Proteomes" id="UP000528824"/>
    </source>
</evidence>
<protein>
    <submittedName>
        <fullName evidence="8">Long-chain fatty acid transport protein</fullName>
    </submittedName>
</protein>
<keyword evidence="4" id="KW-0812">Transmembrane</keyword>
<sequence>MAGSAAVGRVAMSGEHLLEWRHINCWSGGDAMASRRFSKGATSLVLLSSLASPSFAGGLERGGYNIDQLFDTSPFSFQSGVTYVTPQRKLKDVRDTNTSIFTGGGNLNSRPNSADETSNYTIPYIGFKAGFGDAIDCLVDYSEPFGGHSDPGLNWAGANDNIETEIKTRNYGGTCSYRFDVGPGQLRFIGGAFYQEVEGFKERLVSTLPLLLGTGTGVGRLDLEDSGWGWRAGLAYEIPEYAMRASLVYNSRVKYDDLTGTVDLRQVPVVPVYGGLITPVSGSAEAPDSLELKVQTGIAPDWLAFGSVKWTNWSVLQSVAFCPTNGLSCPVGGLTSLDLLYRDGWTISGGVGHKFTDQWAGAVSLTWDRGTSQGYGSQTDSWTLGVGAAYTPTEHIEWRIAGAVGLLTSGSSGVVTQDGVTYGDKVSYSFGNDLVTALSTSLKVKF</sequence>
<dbReference type="Pfam" id="PF03349">
    <property type="entry name" value="Toluene_X"/>
    <property type="match status" value="1"/>
</dbReference>
<keyword evidence="9" id="KW-1185">Reference proteome</keyword>
<accession>A0A7W8UNI0</accession>
<proteinExistence type="inferred from homology"/>
<keyword evidence="3" id="KW-1134">Transmembrane beta strand</keyword>
<comment type="caution">
    <text evidence="8">The sequence shown here is derived from an EMBL/GenBank/DDBJ whole genome shotgun (WGS) entry which is preliminary data.</text>
</comment>
<dbReference type="Gene3D" id="2.40.160.60">
    <property type="entry name" value="Outer membrane protein transport protein (OMPP1/FadL/TodX)"/>
    <property type="match status" value="1"/>
</dbReference>
<keyword evidence="6" id="KW-0472">Membrane</keyword>
<dbReference type="EMBL" id="JACHBC010000004">
    <property type="protein sequence ID" value="MBB5560694.1"/>
    <property type="molecule type" value="Genomic_DNA"/>
</dbReference>
<dbReference type="SUPFAM" id="SSF56935">
    <property type="entry name" value="Porins"/>
    <property type="match status" value="1"/>
</dbReference>
<evidence type="ECO:0000256" key="1">
    <source>
        <dbReference type="ARBA" id="ARBA00004571"/>
    </source>
</evidence>
<dbReference type="AlphaFoldDB" id="A0A7W8UNI0"/>
<reference evidence="8 9" key="1">
    <citation type="submission" date="2020-08" db="EMBL/GenBank/DDBJ databases">
        <title>Genomic Encyclopedia of Type Strains, Phase IV (KMG-V): Genome sequencing to study the core and pangenomes of soil and plant-associated prokaryotes.</title>
        <authorList>
            <person name="Whitman W."/>
        </authorList>
    </citation>
    <scope>NUCLEOTIDE SEQUENCE [LARGE SCALE GENOMIC DNA]</scope>
    <source>
        <strain evidence="8 9">SEMIA 4034</strain>
    </source>
</reference>
<evidence type="ECO:0000256" key="3">
    <source>
        <dbReference type="ARBA" id="ARBA00022452"/>
    </source>
</evidence>
<name>A0A7W8UNI0_9HYPH</name>
<comment type="subcellular location">
    <subcellularLocation>
        <location evidence="1">Cell outer membrane</location>
        <topology evidence="1">Multi-pass membrane protein</topology>
    </subcellularLocation>
</comment>
<evidence type="ECO:0000313" key="8">
    <source>
        <dbReference type="EMBL" id="MBB5560694.1"/>
    </source>
</evidence>
<evidence type="ECO:0000256" key="6">
    <source>
        <dbReference type="ARBA" id="ARBA00023136"/>
    </source>
</evidence>
<dbReference type="GO" id="GO:0015483">
    <property type="term" value="F:long-chain fatty acid transporting porin activity"/>
    <property type="evidence" value="ECO:0007669"/>
    <property type="project" value="TreeGrafter"/>
</dbReference>
<dbReference type="InterPro" id="IPR005017">
    <property type="entry name" value="OMPP1/FadL/TodX"/>
</dbReference>
<gene>
    <name evidence="8" type="ORF">GGI59_002356</name>
</gene>
<dbReference type="PANTHER" id="PTHR35093:SF8">
    <property type="entry name" value="OUTER MEMBRANE PROTEIN NMB0088-RELATED"/>
    <property type="match status" value="1"/>
</dbReference>